<keyword evidence="5" id="KW-1185">Reference proteome</keyword>
<feature type="non-terminal residue" evidence="4">
    <location>
        <position position="191"/>
    </location>
</feature>
<dbReference type="SMART" id="SM00119">
    <property type="entry name" value="HECTc"/>
    <property type="match status" value="1"/>
</dbReference>
<dbReference type="EMBL" id="JAFCMP010000190">
    <property type="protein sequence ID" value="KAG5183798.1"/>
    <property type="molecule type" value="Genomic_DNA"/>
</dbReference>
<evidence type="ECO:0000259" key="3">
    <source>
        <dbReference type="PROSITE" id="PS50237"/>
    </source>
</evidence>
<dbReference type="SUPFAM" id="SSF56204">
    <property type="entry name" value="Hect, E3 ligase catalytic domain"/>
    <property type="match status" value="1"/>
</dbReference>
<feature type="active site" description="Glycyl thioester intermediate" evidence="2">
    <location>
        <position position="146"/>
    </location>
</feature>
<dbReference type="Gene3D" id="3.30.2410.10">
    <property type="entry name" value="Hect, E3 ligase catalytic domain"/>
    <property type="match status" value="1"/>
</dbReference>
<dbReference type="PANTHER" id="PTHR46654">
    <property type="entry name" value="E3 UBIQUITIN-PROTEIN LIGASE HECTD3"/>
    <property type="match status" value="1"/>
</dbReference>
<dbReference type="Pfam" id="PF00632">
    <property type="entry name" value="HECT"/>
    <property type="match status" value="1"/>
</dbReference>
<dbReference type="PANTHER" id="PTHR46654:SF1">
    <property type="entry name" value="E3 UBIQUITIN-PROTEIN LIGASE HECTD3"/>
    <property type="match status" value="1"/>
</dbReference>
<dbReference type="InterPro" id="IPR000569">
    <property type="entry name" value="HECT_dom"/>
</dbReference>
<gene>
    <name evidence="4" type="ORF">JKP88DRAFT_52072</name>
</gene>
<evidence type="ECO:0000313" key="5">
    <source>
        <dbReference type="Proteomes" id="UP000664859"/>
    </source>
</evidence>
<keyword evidence="4" id="KW-0436">Ligase</keyword>
<dbReference type="GO" id="GO:0004842">
    <property type="term" value="F:ubiquitin-protein transferase activity"/>
    <property type="evidence" value="ECO:0007669"/>
    <property type="project" value="InterPro"/>
</dbReference>
<organism evidence="4 5">
    <name type="scientific">Tribonema minus</name>
    <dbReference type="NCBI Taxonomy" id="303371"/>
    <lineage>
        <taxon>Eukaryota</taxon>
        <taxon>Sar</taxon>
        <taxon>Stramenopiles</taxon>
        <taxon>Ochrophyta</taxon>
        <taxon>PX clade</taxon>
        <taxon>Xanthophyceae</taxon>
        <taxon>Tribonematales</taxon>
        <taxon>Tribonemataceae</taxon>
        <taxon>Tribonema</taxon>
    </lineage>
</organism>
<proteinExistence type="predicted"/>
<comment type="caution">
    <text evidence="4">The sequence shown here is derived from an EMBL/GenBank/DDBJ whole genome shotgun (WGS) entry which is preliminary data.</text>
</comment>
<dbReference type="InterPro" id="IPR042469">
    <property type="entry name" value="HECTD3"/>
</dbReference>
<evidence type="ECO:0000256" key="2">
    <source>
        <dbReference type="PROSITE-ProRule" id="PRU00104"/>
    </source>
</evidence>
<name>A0A835Z7P2_9STRA</name>
<protein>
    <submittedName>
        <fullName evidence="4">Ubiquitin-protein ligase 1</fullName>
    </submittedName>
</protein>
<feature type="domain" description="HECT" evidence="3">
    <location>
        <begin position="29"/>
        <end position="182"/>
    </location>
</feature>
<dbReference type="OrthoDB" id="205199at2759"/>
<dbReference type="AlphaFoldDB" id="A0A835Z7P2"/>
<keyword evidence="1 2" id="KW-0833">Ubl conjugation pathway</keyword>
<reference evidence="4" key="1">
    <citation type="submission" date="2021-02" db="EMBL/GenBank/DDBJ databases">
        <title>First Annotated Genome of the Yellow-green Alga Tribonema minus.</title>
        <authorList>
            <person name="Mahan K.M."/>
        </authorList>
    </citation>
    <scope>NUCLEOTIDE SEQUENCE</scope>
    <source>
        <strain evidence="4">UTEX B ZZ1240</strain>
    </source>
</reference>
<dbReference type="GO" id="GO:0016874">
    <property type="term" value="F:ligase activity"/>
    <property type="evidence" value="ECO:0007669"/>
    <property type="project" value="UniProtKB-KW"/>
</dbReference>
<accession>A0A835Z7P2</accession>
<dbReference type="PROSITE" id="PS50237">
    <property type="entry name" value="HECT"/>
    <property type="match status" value="1"/>
</dbReference>
<evidence type="ECO:0000313" key="4">
    <source>
        <dbReference type="EMBL" id="KAG5183798.1"/>
    </source>
</evidence>
<evidence type="ECO:0000256" key="1">
    <source>
        <dbReference type="ARBA" id="ARBA00022786"/>
    </source>
</evidence>
<dbReference type="Proteomes" id="UP000664859">
    <property type="component" value="Unassembled WGS sequence"/>
</dbReference>
<sequence>GDGGLSPAARRRAVAAVERRCLTRHARCLEDLYAGVAAVVPAELLALFTAEEAEELFCGVPEVDVELLERVTEYEGVQPTDPHIQHFWTALRGMDARDRGALVLFCSGRARLPPSAADFPMNFTLTAPHPATHERPDDYLPLAQTCFFSLALPRYSSLETCRAKLLYAIRNANLMDADYVMRSADGWENLT</sequence>
<dbReference type="InterPro" id="IPR035983">
    <property type="entry name" value="Hect_E3_ubiquitin_ligase"/>
</dbReference>